<name>A0ACB9UBJ2_9CETA</name>
<dbReference type="EMBL" id="CM043045">
    <property type="protein sequence ID" value="KAI4563978.1"/>
    <property type="molecule type" value="Genomic_DNA"/>
</dbReference>
<keyword evidence="2" id="KW-1185">Reference proteome</keyword>
<dbReference type="Proteomes" id="UP001057279">
    <property type="component" value="Linkage Group LG20"/>
</dbReference>
<gene>
    <name evidence="1" type="ORF">MJG53_021099</name>
</gene>
<reference evidence="1" key="1">
    <citation type="submission" date="2022-03" db="EMBL/GenBank/DDBJ databases">
        <title>Genomic analyses of argali, domestic sheep and their hybrids provide insights into chromosomal evolution, heterosis and genetic basis of agronomic traits.</title>
        <authorList>
            <person name="Li M."/>
        </authorList>
    </citation>
    <scope>NUCLEOTIDE SEQUENCE</scope>
    <source>
        <strain evidence="1">F1 hybrid</strain>
    </source>
</reference>
<evidence type="ECO:0000313" key="1">
    <source>
        <dbReference type="EMBL" id="KAI4563978.1"/>
    </source>
</evidence>
<comment type="caution">
    <text evidence="1">The sequence shown here is derived from an EMBL/GenBank/DDBJ whole genome shotgun (WGS) entry which is preliminary data.</text>
</comment>
<evidence type="ECO:0000313" key="2">
    <source>
        <dbReference type="Proteomes" id="UP001057279"/>
    </source>
</evidence>
<protein>
    <submittedName>
        <fullName evidence="1">Uncharacterized protein</fullName>
    </submittedName>
</protein>
<accession>A0ACB9UBJ2</accession>
<organism evidence="1 2">
    <name type="scientific">Ovis ammon polii x Ovis aries</name>
    <dbReference type="NCBI Taxonomy" id="2918886"/>
    <lineage>
        <taxon>Eukaryota</taxon>
        <taxon>Metazoa</taxon>
        <taxon>Chordata</taxon>
        <taxon>Craniata</taxon>
        <taxon>Vertebrata</taxon>
        <taxon>Euteleostomi</taxon>
        <taxon>Mammalia</taxon>
        <taxon>Eutheria</taxon>
        <taxon>Laurasiatheria</taxon>
        <taxon>Artiodactyla</taxon>
        <taxon>Ruminantia</taxon>
        <taxon>Pecora</taxon>
        <taxon>Bovidae</taxon>
        <taxon>Caprinae</taxon>
        <taxon>Ovis</taxon>
    </lineage>
</organism>
<sequence length="461" mass="50284">MEAPLQTEMVELVPNGKHLEGLLPGSLACPLHLADTPHPPVSLWCPQFEGKTSFGMSVFNLSNAIMGSGILGLAYAMANTGIRAYEQLGYRAFGTPGKLAAALAITLQNIGAMSSYLYIIKSELPLVIQTFLNLEDRTSDWYTNGNYLVILVSVVVILPLALMRQLGECGGARAWGLGLVEINKDEAGLQAKTEAWAAFCTPSYFTLNTQVAAGQRRGSGPGESVGPVRGASCPDTESVFPQTAYTIPIMAFAFVCHPEVLPIYTELKDPSKRKMQRISNLSIAVMYVMYFLAALFGYLTFYDGVESELLHTYSKVDPFDVLILCVRVAVLTAVTLTVPIVLFPVRRALQQMLFPDREFSWLRHVLIAVGLLTCINLLVIFAPNILGIFGVIGATSAPCLIFIFPAIFYFRIIPTEKEPARSTPKILALCFAALGILLMIMSLSFIIMDWVSGTSRHGGSH</sequence>
<proteinExistence type="predicted"/>